<sequence length="252" mass="26668">MKHHLSSFRRSRWTSVFCIALLAFIFSPALIMAAPVHSGLPIASVGGWNPVLAGAVGLGVIGLGLRKPADDEGGEGGGGGTEALDPQKALEQIEDKTLTLGQRLGIAAKALRGIDPTNQLAAVKQSLKDTQDKLSAKETELGGLQAKLAAATKELEARQADVTALESSNASLEKEKAALVAKEQDLEKRADAKAKDKVAGLGFAGNKLPDSDESLTADAPQTREQLEAAMEKAPNLTERRKLLQAHRRLLEK</sequence>
<name>A0ABP9P406_9BACT</name>
<dbReference type="Proteomes" id="UP001499852">
    <property type="component" value="Unassembled WGS sequence"/>
</dbReference>
<evidence type="ECO:0000256" key="1">
    <source>
        <dbReference type="SAM" id="Coils"/>
    </source>
</evidence>
<protein>
    <recommendedName>
        <fullName evidence="5">Chromosome partition protein Smc</fullName>
    </recommendedName>
</protein>
<feature type="coiled-coil region" evidence="1">
    <location>
        <begin position="120"/>
        <end position="189"/>
    </location>
</feature>
<keyword evidence="4" id="KW-1185">Reference proteome</keyword>
<accession>A0ABP9P406</accession>
<evidence type="ECO:0000313" key="4">
    <source>
        <dbReference type="Proteomes" id="UP001499852"/>
    </source>
</evidence>
<evidence type="ECO:0008006" key="5">
    <source>
        <dbReference type="Google" id="ProtNLM"/>
    </source>
</evidence>
<keyword evidence="1" id="KW-0175">Coiled coil</keyword>
<comment type="caution">
    <text evidence="3">The sequence shown here is derived from an EMBL/GenBank/DDBJ whole genome shotgun (WGS) entry which is preliminary data.</text>
</comment>
<evidence type="ECO:0000313" key="3">
    <source>
        <dbReference type="EMBL" id="GAA5139366.1"/>
    </source>
</evidence>
<reference evidence="4" key="1">
    <citation type="journal article" date="2019" name="Int. J. Syst. Evol. Microbiol.">
        <title>The Global Catalogue of Microorganisms (GCM) 10K type strain sequencing project: providing services to taxonomists for standard genome sequencing and annotation.</title>
        <authorList>
            <consortium name="The Broad Institute Genomics Platform"/>
            <consortium name="The Broad Institute Genome Sequencing Center for Infectious Disease"/>
            <person name="Wu L."/>
            <person name="Ma J."/>
        </authorList>
    </citation>
    <scope>NUCLEOTIDE SEQUENCE [LARGE SCALE GENOMIC DNA]</scope>
    <source>
        <strain evidence="4">JCM 18053</strain>
    </source>
</reference>
<feature type="region of interest" description="Disordered" evidence="2">
    <location>
        <begin position="201"/>
        <end position="222"/>
    </location>
</feature>
<evidence type="ECO:0000256" key="2">
    <source>
        <dbReference type="SAM" id="MobiDB-lite"/>
    </source>
</evidence>
<dbReference type="RefSeq" id="WP_345736218.1">
    <property type="nucleotide sequence ID" value="NZ_BAABIA010000003.1"/>
</dbReference>
<organism evidence="3 4">
    <name type="scientific">Prosthecobacter algae</name>
    <dbReference type="NCBI Taxonomy" id="1144682"/>
    <lineage>
        <taxon>Bacteria</taxon>
        <taxon>Pseudomonadati</taxon>
        <taxon>Verrucomicrobiota</taxon>
        <taxon>Verrucomicrobiia</taxon>
        <taxon>Verrucomicrobiales</taxon>
        <taxon>Verrucomicrobiaceae</taxon>
        <taxon>Prosthecobacter</taxon>
    </lineage>
</organism>
<dbReference type="EMBL" id="BAABIA010000003">
    <property type="protein sequence ID" value="GAA5139366.1"/>
    <property type="molecule type" value="Genomic_DNA"/>
</dbReference>
<gene>
    <name evidence="3" type="ORF">GCM10023213_19920</name>
</gene>
<proteinExistence type="predicted"/>